<dbReference type="Proteomes" id="UP000001055">
    <property type="component" value="Unassembled WGS sequence"/>
</dbReference>
<reference evidence="2" key="1">
    <citation type="journal article" date="2007" name="Plant Cell">
        <title>Dothideomycete-plant interactions illuminated by genome sequencing and EST analysis of the wheat pathogen Stagonospora nodorum.</title>
        <authorList>
            <person name="Hane J.K."/>
            <person name="Lowe R.G."/>
            <person name="Solomon P.S."/>
            <person name="Tan K.C."/>
            <person name="Schoch C.L."/>
            <person name="Spatafora J.W."/>
            <person name="Crous P.W."/>
            <person name="Kodira C."/>
            <person name="Birren B.W."/>
            <person name="Galagan J.E."/>
            <person name="Torriani S.F."/>
            <person name="McDonald B.A."/>
            <person name="Oliver R.P."/>
        </authorList>
    </citation>
    <scope>NUCLEOTIDE SEQUENCE [LARGE SCALE GENOMIC DNA]</scope>
    <source>
        <strain evidence="2">SN15 / ATCC MYA-4574 / FGSC 10173</strain>
    </source>
</reference>
<dbReference type="EMBL" id="CH445337">
    <property type="protein sequence ID" value="EAT83915.1"/>
    <property type="molecule type" value="Genomic_DNA"/>
</dbReference>
<dbReference type="GeneID" id="5975954"/>
<accession>Q0UHL7</accession>
<evidence type="ECO:0000313" key="1">
    <source>
        <dbReference type="EMBL" id="EAT83915.1"/>
    </source>
</evidence>
<dbReference type="InParanoid" id="Q0UHL7"/>
<evidence type="ECO:0000313" key="2">
    <source>
        <dbReference type="Proteomes" id="UP000001055"/>
    </source>
</evidence>
<sequence>MCSGPALLKWAVFERSSIKEVEVAESLLLRKPGPLTEVAGTPSRIHVTPLIPAPKKFRQESGSSIVQP</sequence>
<dbReference type="AlphaFoldDB" id="Q0UHL7"/>
<gene>
    <name evidence="1" type="ORF">SNOG_08747</name>
</gene>
<organism evidence="1 2">
    <name type="scientific">Phaeosphaeria nodorum (strain SN15 / ATCC MYA-4574 / FGSC 10173)</name>
    <name type="common">Glume blotch fungus</name>
    <name type="synonym">Parastagonospora nodorum</name>
    <dbReference type="NCBI Taxonomy" id="321614"/>
    <lineage>
        <taxon>Eukaryota</taxon>
        <taxon>Fungi</taxon>
        <taxon>Dikarya</taxon>
        <taxon>Ascomycota</taxon>
        <taxon>Pezizomycotina</taxon>
        <taxon>Dothideomycetes</taxon>
        <taxon>Pleosporomycetidae</taxon>
        <taxon>Pleosporales</taxon>
        <taxon>Pleosporineae</taxon>
        <taxon>Phaeosphaeriaceae</taxon>
        <taxon>Parastagonospora</taxon>
    </lineage>
</organism>
<proteinExistence type="predicted"/>
<dbReference type="RefSeq" id="XP_001799055.1">
    <property type="nucleotide sequence ID" value="XM_001799003.1"/>
</dbReference>
<dbReference type="KEGG" id="pno:SNOG_08747"/>
<protein>
    <submittedName>
        <fullName evidence="1">Uncharacterized protein</fullName>
    </submittedName>
</protein>
<name>Q0UHL7_PHANO</name>